<name>A0A699X999_TANCI</name>
<evidence type="ECO:0000313" key="1">
    <source>
        <dbReference type="EMBL" id="GFD54518.1"/>
    </source>
</evidence>
<proteinExistence type="predicted"/>
<protein>
    <submittedName>
        <fullName evidence="1">Uncharacterized protein</fullName>
    </submittedName>
</protein>
<dbReference type="EMBL" id="BKCJ011806960">
    <property type="protein sequence ID" value="GFD54518.1"/>
    <property type="molecule type" value="Genomic_DNA"/>
</dbReference>
<reference evidence="1" key="1">
    <citation type="journal article" date="2019" name="Sci. Rep.">
        <title>Draft genome of Tanacetum cinerariifolium, the natural source of mosquito coil.</title>
        <authorList>
            <person name="Yamashiro T."/>
            <person name="Shiraishi A."/>
            <person name="Satake H."/>
            <person name="Nakayama K."/>
        </authorList>
    </citation>
    <scope>NUCLEOTIDE SEQUENCE</scope>
</reference>
<feature type="non-terminal residue" evidence="1">
    <location>
        <position position="84"/>
    </location>
</feature>
<comment type="caution">
    <text evidence="1">The sequence shown here is derived from an EMBL/GenBank/DDBJ whole genome shotgun (WGS) entry which is preliminary data.</text>
</comment>
<sequence>GMGQFKQVAADQRALIAVATGQLNVTAVSLQSLLRLTRADAEVRERRRVLIFLQLLTTNAARTAEQVHLRQLKVIGLLAGLARA</sequence>
<dbReference type="AlphaFoldDB" id="A0A699X999"/>
<organism evidence="1">
    <name type="scientific">Tanacetum cinerariifolium</name>
    <name type="common">Dalmatian daisy</name>
    <name type="synonym">Chrysanthemum cinerariifolium</name>
    <dbReference type="NCBI Taxonomy" id="118510"/>
    <lineage>
        <taxon>Eukaryota</taxon>
        <taxon>Viridiplantae</taxon>
        <taxon>Streptophyta</taxon>
        <taxon>Embryophyta</taxon>
        <taxon>Tracheophyta</taxon>
        <taxon>Spermatophyta</taxon>
        <taxon>Magnoliopsida</taxon>
        <taxon>eudicotyledons</taxon>
        <taxon>Gunneridae</taxon>
        <taxon>Pentapetalae</taxon>
        <taxon>asterids</taxon>
        <taxon>campanulids</taxon>
        <taxon>Asterales</taxon>
        <taxon>Asteraceae</taxon>
        <taxon>Asteroideae</taxon>
        <taxon>Anthemideae</taxon>
        <taxon>Anthemidinae</taxon>
        <taxon>Tanacetum</taxon>
    </lineage>
</organism>
<feature type="non-terminal residue" evidence="1">
    <location>
        <position position="1"/>
    </location>
</feature>
<gene>
    <name evidence="1" type="ORF">Tci_926487</name>
</gene>
<accession>A0A699X999</accession>